<evidence type="ECO:0000256" key="6">
    <source>
        <dbReference type="SAM" id="Phobius"/>
    </source>
</evidence>
<dbReference type="GO" id="GO:0022857">
    <property type="term" value="F:transmembrane transporter activity"/>
    <property type="evidence" value="ECO:0007669"/>
    <property type="project" value="TreeGrafter"/>
</dbReference>
<dbReference type="STRING" id="1073328.SAMN05216294_0485"/>
<feature type="transmembrane region" description="Helical" evidence="6">
    <location>
        <begin position="21"/>
        <end position="41"/>
    </location>
</feature>
<dbReference type="AlphaFoldDB" id="A0A1H2UX90"/>
<reference evidence="10" key="1">
    <citation type="submission" date="2016-10" db="EMBL/GenBank/DDBJ databases">
        <authorList>
            <person name="Varghese N."/>
            <person name="Submissions S."/>
        </authorList>
    </citation>
    <scope>NUCLEOTIDE SEQUENCE [LARGE SCALE GENOMIC DNA]</scope>
    <source>
        <strain evidence="10">DSM 25030</strain>
    </source>
</reference>
<evidence type="ECO:0000256" key="3">
    <source>
        <dbReference type="ARBA" id="ARBA00022692"/>
    </source>
</evidence>
<dbReference type="InterPro" id="IPR050250">
    <property type="entry name" value="Macrolide_Exporter_MacB"/>
</dbReference>
<dbReference type="GO" id="GO:0005886">
    <property type="term" value="C:plasma membrane"/>
    <property type="evidence" value="ECO:0007669"/>
    <property type="project" value="UniProtKB-SubCell"/>
</dbReference>
<feature type="domain" description="ABC3 transporter permease C-terminal" evidence="7">
    <location>
        <begin position="675"/>
        <end position="787"/>
    </location>
</feature>
<dbReference type="InterPro" id="IPR025857">
    <property type="entry name" value="MacB_PCD"/>
</dbReference>
<accession>A0A1H2UX90</accession>
<evidence type="ECO:0000256" key="4">
    <source>
        <dbReference type="ARBA" id="ARBA00022989"/>
    </source>
</evidence>
<evidence type="ECO:0000313" key="10">
    <source>
        <dbReference type="Proteomes" id="UP000199592"/>
    </source>
</evidence>
<feature type="domain" description="MacB-like periplasmic core" evidence="8">
    <location>
        <begin position="432"/>
        <end position="626"/>
    </location>
</feature>
<feature type="transmembrane region" description="Helical" evidence="6">
    <location>
        <begin position="328"/>
        <end position="356"/>
    </location>
</feature>
<dbReference type="PROSITE" id="PS51257">
    <property type="entry name" value="PROKAR_LIPOPROTEIN"/>
    <property type="match status" value="1"/>
</dbReference>
<dbReference type="Proteomes" id="UP000199592">
    <property type="component" value="Unassembled WGS sequence"/>
</dbReference>
<name>A0A1H2UX90_9FLAO</name>
<keyword evidence="10" id="KW-1185">Reference proteome</keyword>
<evidence type="ECO:0000256" key="5">
    <source>
        <dbReference type="ARBA" id="ARBA00023136"/>
    </source>
</evidence>
<evidence type="ECO:0000256" key="1">
    <source>
        <dbReference type="ARBA" id="ARBA00004651"/>
    </source>
</evidence>
<dbReference type="InterPro" id="IPR003838">
    <property type="entry name" value="ABC3_permease_C"/>
</dbReference>
<keyword evidence="3 6" id="KW-0812">Transmembrane</keyword>
<sequence>MLKNQFKIAWRSLRKRKGFTLINILGLSLGFGCSILVFLFVQHHLRFDNFHNNSDRIYRFATEEHRDFIEYEAAVPPGFANAFRQDYDYAEKVAKYVDRRNYLITLDGYMGRKQFTSEVAFVEPEFFDIFNFPLVDGSNGAPIAEPNTAMITEEMAKLMFGDTNPINQTFEIENNQTITITAVLQDLPNNTFVGEQIFVSFETLKSYDEFMSSETWGGLNSSLHCFALMRPNQDIAQIENQLQGYVQKYRPNTKNVHHYKVQPLAQTHLDSRYEGGIDTKTLWIFSLVGLFILIVACINFINISTAQSTYRSKEVGVRKVLGSFKNQLFWQFMAETFIVSVLALVIGIGMCVSILPSFNTLFDLELSITTLFQLKFAGFVILLLGLVTLLAGSYPGLLLARIAPVLALKRKVSQNDAGGYVTRKALVVVQFAISIVLIIGSIVVSKQLKYAIDSDLGFTKDGMVMIEIPEYIELTQLNGLKERIAQNSSVANVTACFGSPGASNNNWGTGVVYNNRPEPEEFSLQVKAGDKNYIEAFDLELVAGRNFYEKDSVDELVVNETFVRKVGASSPQEILGKPLSINGGSLNAKIVGVVADFHDRDFHSSINPIFIAPAPQIYSELAVKINLASSDEALSHIEKEWSALFPDYLFDYAFLDENVAELYETEQRFLSLIGVFSGIAIFIGCLGIYGLILFFVVQKTKEIGIRKVLGGSIQHLVALVMQDFLKLIVIAGIIATPIAWYFMHRWLENFEYRTAINWWVFVLAVAIIMTITLATISYQAIKAALTNPVKSLRTE</sequence>
<evidence type="ECO:0000313" key="9">
    <source>
        <dbReference type="EMBL" id="SDW60702.1"/>
    </source>
</evidence>
<feature type="domain" description="MacB-like periplasmic core" evidence="8">
    <location>
        <begin position="20"/>
        <end position="243"/>
    </location>
</feature>
<proteinExistence type="predicted"/>
<feature type="domain" description="ABC3 transporter permease C-terminal" evidence="7">
    <location>
        <begin position="287"/>
        <end position="404"/>
    </location>
</feature>
<protein>
    <submittedName>
        <fullName evidence="9">Duplicated orphan permease</fullName>
    </submittedName>
</protein>
<keyword evidence="5 6" id="KW-0472">Membrane</keyword>
<dbReference type="OrthoDB" id="5933722at2"/>
<gene>
    <name evidence="9" type="ORF">SAMN04487892_1807</name>
</gene>
<feature type="transmembrane region" description="Helical" evidence="6">
    <location>
        <begin position="376"/>
        <end position="404"/>
    </location>
</feature>
<dbReference type="Pfam" id="PF12704">
    <property type="entry name" value="MacB_PCD"/>
    <property type="match status" value="2"/>
</dbReference>
<dbReference type="PANTHER" id="PTHR30572">
    <property type="entry name" value="MEMBRANE COMPONENT OF TRANSPORTER-RELATED"/>
    <property type="match status" value="1"/>
</dbReference>
<organism evidence="9 10">
    <name type="scientific">Flagellimonas zhangzhouensis</name>
    <dbReference type="NCBI Taxonomy" id="1073328"/>
    <lineage>
        <taxon>Bacteria</taxon>
        <taxon>Pseudomonadati</taxon>
        <taxon>Bacteroidota</taxon>
        <taxon>Flavobacteriia</taxon>
        <taxon>Flavobacteriales</taxon>
        <taxon>Flavobacteriaceae</taxon>
        <taxon>Flagellimonas</taxon>
    </lineage>
</organism>
<keyword evidence="4 6" id="KW-1133">Transmembrane helix</keyword>
<keyword evidence="2" id="KW-1003">Cell membrane</keyword>
<dbReference type="EMBL" id="FNMY01000002">
    <property type="protein sequence ID" value="SDW60702.1"/>
    <property type="molecule type" value="Genomic_DNA"/>
</dbReference>
<feature type="transmembrane region" description="Helical" evidence="6">
    <location>
        <begin position="724"/>
        <end position="743"/>
    </location>
</feature>
<dbReference type="Pfam" id="PF02687">
    <property type="entry name" value="FtsX"/>
    <property type="match status" value="2"/>
</dbReference>
<feature type="transmembrane region" description="Helical" evidence="6">
    <location>
        <begin position="755"/>
        <end position="776"/>
    </location>
</feature>
<feature type="transmembrane region" description="Helical" evidence="6">
    <location>
        <begin position="425"/>
        <end position="444"/>
    </location>
</feature>
<dbReference type="RefSeq" id="WP_090292266.1">
    <property type="nucleotide sequence ID" value="NZ_FNKI01000001.1"/>
</dbReference>
<feature type="transmembrane region" description="Helical" evidence="6">
    <location>
        <begin position="669"/>
        <end position="697"/>
    </location>
</feature>
<comment type="subcellular location">
    <subcellularLocation>
        <location evidence="1">Cell membrane</location>
        <topology evidence="1">Multi-pass membrane protein</topology>
    </subcellularLocation>
</comment>
<evidence type="ECO:0000259" key="8">
    <source>
        <dbReference type="Pfam" id="PF12704"/>
    </source>
</evidence>
<dbReference type="PANTHER" id="PTHR30572:SF18">
    <property type="entry name" value="ABC-TYPE MACROLIDE FAMILY EXPORT SYSTEM PERMEASE COMPONENT 2"/>
    <property type="match status" value="1"/>
</dbReference>
<feature type="transmembrane region" description="Helical" evidence="6">
    <location>
        <begin position="282"/>
        <end position="303"/>
    </location>
</feature>
<evidence type="ECO:0000259" key="7">
    <source>
        <dbReference type="Pfam" id="PF02687"/>
    </source>
</evidence>
<evidence type="ECO:0000256" key="2">
    <source>
        <dbReference type="ARBA" id="ARBA00022475"/>
    </source>
</evidence>